<protein>
    <submittedName>
        <fullName evidence="2">PCI domain-containing protein</fullName>
    </submittedName>
</protein>
<evidence type="ECO:0000256" key="1">
    <source>
        <dbReference type="SAM" id="MobiDB-lite"/>
    </source>
</evidence>
<dbReference type="WBParaSite" id="MCU_003462-RB">
    <property type="protein sequence ID" value="MCU_003462-RB"/>
    <property type="gene ID" value="MCU_003462"/>
</dbReference>
<feature type="region of interest" description="Disordered" evidence="1">
    <location>
        <begin position="472"/>
        <end position="495"/>
    </location>
</feature>
<sequence length="495" mass="55796">SLVYVFAISDDLKEACSLLETQIDAFQYADQFIGNSKLIRSYNDLNDAITSIKALPRVYYDGGIGVLSQKLKSREEMEMLLYLTKFLQELTNTLLMGACVDIEKMIYILKRNLTRPAFVISGSNFLDEEKRTFVYKCLHLDDYCADLLVVQDGETARITSTCLEYQMLVKRLENYSKTLAWHIKRRDPKQCQAALLKLHLRCSGVDGGAEKALNCSELSNNCHNLVDICLGPVDSYSEGTYFHAGMLENVTKQLQVLYDPASQMNFMNSSVGAITMENILVLSEDCEMLRGDVETSDVLESMKLELEFFKDAVRHNSKISTAKQAEAQNILLKMRLPLERVRKTMKKIEQRAEFVDDQICKLCSKPSQSSEFSKNLAKKESNDGRFVRNDDPDQYRVKSGERIEAHRNVSSAYHAAQNPERRIFDVLLHGSGYEPDLPESPLLTTEPKLAGPELDSQTSATHLQMATYLIPPISFGDKTTDSGTASPGSDSWTDK</sequence>
<organism evidence="2">
    <name type="scientific">Mesocestoides corti</name>
    <name type="common">Flatworm</name>
    <dbReference type="NCBI Taxonomy" id="53468"/>
    <lineage>
        <taxon>Eukaryota</taxon>
        <taxon>Metazoa</taxon>
        <taxon>Spiralia</taxon>
        <taxon>Lophotrochozoa</taxon>
        <taxon>Platyhelminthes</taxon>
        <taxon>Cestoda</taxon>
        <taxon>Eucestoda</taxon>
        <taxon>Cyclophyllidea</taxon>
        <taxon>Mesocestoididae</taxon>
        <taxon>Mesocestoides</taxon>
    </lineage>
</organism>
<dbReference type="AlphaFoldDB" id="A0A5K3EXY7"/>
<name>A0A5K3EXY7_MESCO</name>
<evidence type="ECO:0000313" key="2">
    <source>
        <dbReference type="WBParaSite" id="MCU_003462-RB"/>
    </source>
</evidence>
<proteinExistence type="predicted"/>
<reference evidence="2" key="1">
    <citation type="submission" date="2019-11" db="UniProtKB">
        <authorList>
            <consortium name="WormBaseParasite"/>
        </authorList>
    </citation>
    <scope>IDENTIFICATION</scope>
</reference>
<feature type="compositionally biased region" description="Polar residues" evidence="1">
    <location>
        <begin position="481"/>
        <end position="495"/>
    </location>
</feature>
<accession>A0A5K3EXY7</accession>